<dbReference type="AlphaFoldDB" id="A0A6F8VCK4"/>
<proteinExistence type="predicted"/>
<name>A0A6F8VCK4_9PROT</name>
<protein>
    <recommendedName>
        <fullName evidence="3">DUF2190 domain-containing protein</fullName>
    </recommendedName>
</protein>
<dbReference type="EMBL" id="AP022853">
    <property type="protein sequence ID" value="BCB26469.1"/>
    <property type="molecule type" value="Genomic_DNA"/>
</dbReference>
<gene>
    <name evidence="1" type="ORF">SKTS_13550</name>
</gene>
<dbReference type="RefSeq" id="WP_173062230.1">
    <property type="nucleotide sequence ID" value="NZ_AP022853.1"/>
</dbReference>
<dbReference type="Proteomes" id="UP000502260">
    <property type="component" value="Chromosome"/>
</dbReference>
<organism evidence="1 2">
    <name type="scientific">Sulfurimicrobium lacus</name>
    <dbReference type="NCBI Taxonomy" id="2715678"/>
    <lineage>
        <taxon>Bacteria</taxon>
        <taxon>Pseudomonadati</taxon>
        <taxon>Pseudomonadota</taxon>
        <taxon>Betaproteobacteria</taxon>
        <taxon>Nitrosomonadales</taxon>
        <taxon>Sulfuricellaceae</taxon>
        <taxon>Sulfurimicrobium</taxon>
    </lineage>
</organism>
<evidence type="ECO:0000313" key="2">
    <source>
        <dbReference type="Proteomes" id="UP000502260"/>
    </source>
</evidence>
<accession>A0A6F8VCK4</accession>
<sequence length="136" mass="13674">MSALTQPRNTQQRTGDVHDFPVAAATTVHQGGLTVLNGGYAAPGTTAVGLIAVGRAEETATAVSAGDASVRVKRGTFKFANSVAADLIAQADVGADCYIVDDQTVAKTSSANTRSVAGKIVAVDSDGVWVSVGLGL</sequence>
<evidence type="ECO:0000313" key="1">
    <source>
        <dbReference type="EMBL" id="BCB26469.1"/>
    </source>
</evidence>
<keyword evidence="2" id="KW-1185">Reference proteome</keyword>
<evidence type="ECO:0008006" key="3">
    <source>
        <dbReference type="Google" id="ProtNLM"/>
    </source>
</evidence>
<dbReference type="KEGG" id="slac:SKTS_13550"/>
<reference evidence="2" key="1">
    <citation type="submission" date="2020-03" db="EMBL/GenBank/DDBJ databases">
        <title>Complete genome sequence of sulfur-oxidizing bacterium skT11.</title>
        <authorList>
            <person name="Kanda M."/>
            <person name="Kojima H."/>
            <person name="Fukui M."/>
        </authorList>
    </citation>
    <scope>NUCLEOTIDE SEQUENCE [LARGE SCALE GENOMIC DNA]</scope>
    <source>
        <strain evidence="2">skT11</strain>
    </source>
</reference>